<sequence length="99" mass="11160">MNDDVPGRYDGRPFLKIVDSYIMWIIGALDADAEGVLERLAPKLGSVYGTDGSWQEIVATQLELPENFSEVVRSRWKLDRLTNPDPVSWSHQVADKLIS</sequence>
<protein>
    <submittedName>
        <fullName evidence="1">Uncharacterized protein</fullName>
    </submittedName>
</protein>
<organism evidence="1 2">
    <name type="scientific">Lentzea alba</name>
    <dbReference type="NCBI Taxonomy" id="2714351"/>
    <lineage>
        <taxon>Bacteria</taxon>
        <taxon>Bacillati</taxon>
        <taxon>Actinomycetota</taxon>
        <taxon>Actinomycetes</taxon>
        <taxon>Pseudonocardiales</taxon>
        <taxon>Pseudonocardiaceae</taxon>
        <taxon>Lentzea</taxon>
    </lineage>
</organism>
<proteinExistence type="predicted"/>
<keyword evidence="2" id="KW-1185">Reference proteome</keyword>
<comment type="caution">
    <text evidence="1">The sequence shown here is derived from an EMBL/GenBank/DDBJ whole genome shotgun (WGS) entry which is preliminary data.</text>
</comment>
<gene>
    <name evidence="1" type="ORF">G7043_25335</name>
</gene>
<dbReference type="Proteomes" id="UP000481360">
    <property type="component" value="Unassembled WGS sequence"/>
</dbReference>
<dbReference type="AlphaFoldDB" id="A0A7C9VT30"/>
<evidence type="ECO:0000313" key="1">
    <source>
        <dbReference type="EMBL" id="NGY62252.1"/>
    </source>
</evidence>
<dbReference type="EMBL" id="JAAMPJ010000007">
    <property type="protein sequence ID" value="NGY62252.1"/>
    <property type="molecule type" value="Genomic_DNA"/>
</dbReference>
<accession>A0A7C9VT30</accession>
<evidence type="ECO:0000313" key="2">
    <source>
        <dbReference type="Proteomes" id="UP000481360"/>
    </source>
</evidence>
<dbReference type="RefSeq" id="WP_166049565.1">
    <property type="nucleotide sequence ID" value="NZ_JAAMPJ010000007.1"/>
</dbReference>
<reference evidence="1 2" key="1">
    <citation type="submission" date="2020-03" db="EMBL/GenBank/DDBJ databases">
        <title>Isolation and identification of active actinomycetes.</title>
        <authorList>
            <person name="Sun X."/>
        </authorList>
    </citation>
    <scope>NUCLEOTIDE SEQUENCE [LARGE SCALE GENOMIC DNA]</scope>
    <source>
        <strain evidence="1 2">NEAU-D13</strain>
    </source>
</reference>
<name>A0A7C9VT30_9PSEU</name>